<dbReference type="EMBL" id="JBITLV010000001">
    <property type="protein sequence ID" value="MFI7585686.1"/>
    <property type="molecule type" value="Genomic_DNA"/>
</dbReference>
<dbReference type="RefSeq" id="WP_398273999.1">
    <property type="nucleotide sequence ID" value="NZ_JBITLV010000001.1"/>
</dbReference>
<keyword evidence="5" id="KW-1185">Reference proteome</keyword>
<keyword evidence="2" id="KW-0560">Oxidoreductase</keyword>
<protein>
    <submittedName>
        <fullName evidence="4">SDR family oxidoreductase</fullName>
    </submittedName>
</protein>
<dbReference type="NCBIfam" id="NF004196">
    <property type="entry name" value="PRK05650.1"/>
    <property type="match status" value="1"/>
</dbReference>
<reference evidence="4 5" key="1">
    <citation type="submission" date="2024-10" db="EMBL/GenBank/DDBJ databases">
        <title>The Natural Products Discovery Center: Release of the First 8490 Sequenced Strains for Exploring Actinobacteria Biosynthetic Diversity.</title>
        <authorList>
            <person name="Kalkreuter E."/>
            <person name="Kautsar S.A."/>
            <person name="Yang D."/>
            <person name="Bader C.D."/>
            <person name="Teijaro C.N."/>
            <person name="Fluegel L."/>
            <person name="Davis C.M."/>
            <person name="Simpson J.R."/>
            <person name="Lauterbach L."/>
            <person name="Steele A.D."/>
            <person name="Gui C."/>
            <person name="Meng S."/>
            <person name="Li G."/>
            <person name="Viehrig K."/>
            <person name="Ye F."/>
            <person name="Su P."/>
            <person name="Kiefer A.F."/>
            <person name="Nichols A."/>
            <person name="Cepeda A.J."/>
            <person name="Yan W."/>
            <person name="Fan B."/>
            <person name="Jiang Y."/>
            <person name="Adhikari A."/>
            <person name="Zheng C.-J."/>
            <person name="Schuster L."/>
            <person name="Cowan T.M."/>
            <person name="Smanski M.J."/>
            <person name="Chevrette M.G."/>
            <person name="De Carvalho L.P.S."/>
            <person name="Shen B."/>
        </authorList>
    </citation>
    <scope>NUCLEOTIDE SEQUENCE [LARGE SCALE GENOMIC DNA]</scope>
    <source>
        <strain evidence="4 5">NPDC049639</strain>
    </source>
</reference>
<dbReference type="InterPro" id="IPR036291">
    <property type="entry name" value="NAD(P)-bd_dom_sf"/>
</dbReference>
<organism evidence="4 5">
    <name type="scientific">Spongisporangium articulatum</name>
    <dbReference type="NCBI Taxonomy" id="3362603"/>
    <lineage>
        <taxon>Bacteria</taxon>
        <taxon>Bacillati</taxon>
        <taxon>Actinomycetota</taxon>
        <taxon>Actinomycetes</taxon>
        <taxon>Kineosporiales</taxon>
        <taxon>Kineosporiaceae</taxon>
        <taxon>Spongisporangium</taxon>
    </lineage>
</organism>
<dbReference type="PROSITE" id="PS00061">
    <property type="entry name" value="ADH_SHORT"/>
    <property type="match status" value="1"/>
</dbReference>
<dbReference type="Pfam" id="PF00106">
    <property type="entry name" value="adh_short"/>
    <property type="match status" value="1"/>
</dbReference>
<dbReference type="Gene3D" id="3.40.50.720">
    <property type="entry name" value="NAD(P)-binding Rossmann-like Domain"/>
    <property type="match status" value="1"/>
</dbReference>
<dbReference type="PRINTS" id="PR00080">
    <property type="entry name" value="SDRFAMILY"/>
</dbReference>
<evidence type="ECO:0000256" key="2">
    <source>
        <dbReference type="ARBA" id="ARBA00023002"/>
    </source>
</evidence>
<dbReference type="PRINTS" id="PR00081">
    <property type="entry name" value="GDHRDH"/>
</dbReference>
<dbReference type="Proteomes" id="UP001612915">
    <property type="component" value="Unassembled WGS sequence"/>
</dbReference>
<proteinExistence type="inferred from homology"/>
<evidence type="ECO:0000256" key="1">
    <source>
        <dbReference type="ARBA" id="ARBA00006484"/>
    </source>
</evidence>
<evidence type="ECO:0000313" key="4">
    <source>
        <dbReference type="EMBL" id="MFI7585686.1"/>
    </source>
</evidence>
<sequence>MTEEIPAQTTGRRVLVTGGASGLGKAMVTRFASEGWRVLATDIDDAAMSALEQELGRSGSVTVRRLDVRDDSDWLRARQWCEDTWGGLDLLVNNAGVAAGGRMETTSLDDWDWILELNLKSVVRGCRTFIPLFKAQGSGYIVNTASLAGIAQLPAMASYNTTKAAVIALSQTLRYELKPYGIGVSVLCPAFVKTNLGASMRSADPAAIATANKLIDNSKVTPAQIADKVFAAVQAERFLILTERDGRVLSLVKRVSPSLVEKVVVRQWSKTRRKFDTPVKEKV</sequence>
<evidence type="ECO:0000313" key="5">
    <source>
        <dbReference type="Proteomes" id="UP001612915"/>
    </source>
</evidence>
<evidence type="ECO:0000256" key="3">
    <source>
        <dbReference type="RuleBase" id="RU000363"/>
    </source>
</evidence>
<comment type="caution">
    <text evidence="4">The sequence shown here is derived from an EMBL/GenBank/DDBJ whole genome shotgun (WGS) entry which is preliminary data.</text>
</comment>
<dbReference type="PANTHER" id="PTHR43391">
    <property type="entry name" value="RETINOL DEHYDROGENASE-RELATED"/>
    <property type="match status" value="1"/>
</dbReference>
<dbReference type="InterPro" id="IPR002347">
    <property type="entry name" value="SDR_fam"/>
</dbReference>
<name>A0ABW8AH56_9ACTN</name>
<gene>
    <name evidence="4" type="ORF">ACIB24_01260</name>
</gene>
<dbReference type="CDD" id="cd05233">
    <property type="entry name" value="SDR_c"/>
    <property type="match status" value="1"/>
</dbReference>
<comment type="similarity">
    <text evidence="1 3">Belongs to the short-chain dehydrogenases/reductases (SDR) family.</text>
</comment>
<dbReference type="SUPFAM" id="SSF51735">
    <property type="entry name" value="NAD(P)-binding Rossmann-fold domains"/>
    <property type="match status" value="1"/>
</dbReference>
<dbReference type="InterPro" id="IPR020904">
    <property type="entry name" value="Sc_DH/Rdtase_CS"/>
</dbReference>
<dbReference type="PANTHER" id="PTHR43391:SF26">
    <property type="entry name" value="BLL7251 PROTEIN"/>
    <property type="match status" value="1"/>
</dbReference>
<accession>A0ABW8AH56</accession>